<accession>A0A7W5CF78</accession>
<organism evidence="5 6">
    <name type="scientific">Paenibacillus endophyticus</name>
    <dbReference type="NCBI Taxonomy" id="1294268"/>
    <lineage>
        <taxon>Bacteria</taxon>
        <taxon>Bacillati</taxon>
        <taxon>Bacillota</taxon>
        <taxon>Bacilli</taxon>
        <taxon>Bacillales</taxon>
        <taxon>Paenibacillaceae</taxon>
        <taxon>Paenibacillus</taxon>
    </lineage>
</organism>
<dbReference type="EC" id="5.3.1.22" evidence="5"/>
<comment type="caution">
    <text evidence="5">The sequence shown here is derived from an EMBL/GenBank/DDBJ whole genome shotgun (WGS) entry which is preliminary data.</text>
</comment>
<evidence type="ECO:0000259" key="4">
    <source>
        <dbReference type="Pfam" id="PF01261"/>
    </source>
</evidence>
<dbReference type="InterPro" id="IPR050417">
    <property type="entry name" value="Sugar_Epim/Isomerase"/>
</dbReference>
<dbReference type="EMBL" id="JACHXW010000029">
    <property type="protein sequence ID" value="MBB3155809.1"/>
    <property type="molecule type" value="Genomic_DNA"/>
</dbReference>
<proteinExistence type="inferred from homology"/>
<dbReference type="Gene3D" id="3.20.20.150">
    <property type="entry name" value="Divalent-metal-dependent TIM barrel enzymes"/>
    <property type="match status" value="1"/>
</dbReference>
<dbReference type="Proteomes" id="UP000518605">
    <property type="component" value="Unassembled WGS sequence"/>
</dbReference>
<sequence>MKFSVCIDSVFRNMNLSEALSHVKSSGFDAFEFWNWRHKDINLMASEMKRLELSLSTFCTDGGNLVDEESHKEYLQGLKEAIIVAKRLGCGTLITQTGNELSGIPRERQIENVLTGLRLAAPIAEEAGVTLLLEPLNTTVDHPGYLLTRSSEAFELIEQVGSNYVKVLFDIYHQQISEGNLISSMLSNLPSIGHLHAAGCPGRNELQFGEIHYANVIQALRNAGYSNYFGLEFMPSAEPTLGLDYVRNLMDAS</sequence>
<keyword evidence="6" id="KW-1185">Reference proteome</keyword>
<dbReference type="Pfam" id="PF01261">
    <property type="entry name" value="AP_endonuc_2"/>
    <property type="match status" value="1"/>
</dbReference>
<protein>
    <submittedName>
        <fullName evidence="5">Hydroxypyruvate isomerase</fullName>
        <ecNumber evidence="5">5.3.1.22</ecNumber>
    </submittedName>
</protein>
<dbReference type="PANTHER" id="PTHR43489:SF3">
    <property type="entry name" value="XYLOSE ISOMERASE DOMAIN PROTEIN TIM BARREL"/>
    <property type="match status" value="1"/>
</dbReference>
<dbReference type="InterPro" id="IPR026040">
    <property type="entry name" value="HyI-like"/>
</dbReference>
<feature type="active site" description="Proton donor/acceptor" evidence="3">
    <location>
        <position position="134"/>
    </location>
</feature>
<dbReference type="SUPFAM" id="SSF51658">
    <property type="entry name" value="Xylose isomerase-like"/>
    <property type="match status" value="1"/>
</dbReference>
<gene>
    <name evidence="5" type="ORF">FHS16_005925</name>
</gene>
<dbReference type="RefSeq" id="WP_183570812.1">
    <property type="nucleotide sequence ID" value="NZ_CBCSLB010000029.1"/>
</dbReference>
<feature type="domain" description="Xylose isomerase-like TIM barrel" evidence="4">
    <location>
        <begin position="22"/>
        <end position="234"/>
    </location>
</feature>
<evidence type="ECO:0000313" key="6">
    <source>
        <dbReference type="Proteomes" id="UP000518605"/>
    </source>
</evidence>
<evidence type="ECO:0000313" key="5">
    <source>
        <dbReference type="EMBL" id="MBB3155809.1"/>
    </source>
</evidence>
<dbReference type="AlphaFoldDB" id="A0A7W5CF78"/>
<evidence type="ECO:0000256" key="1">
    <source>
        <dbReference type="ARBA" id="ARBA00023235"/>
    </source>
</evidence>
<comment type="similarity">
    <text evidence="2">Belongs to the hyi family.</text>
</comment>
<dbReference type="PIRSF" id="PIRSF006241">
    <property type="entry name" value="HyI"/>
    <property type="match status" value="1"/>
</dbReference>
<keyword evidence="1 2" id="KW-0413">Isomerase</keyword>
<evidence type="ECO:0000256" key="3">
    <source>
        <dbReference type="PIRSR" id="PIRSR006241-50"/>
    </source>
</evidence>
<dbReference type="InterPro" id="IPR036237">
    <property type="entry name" value="Xyl_isomerase-like_sf"/>
</dbReference>
<dbReference type="GO" id="GO:0008903">
    <property type="term" value="F:hydroxypyruvate isomerase activity"/>
    <property type="evidence" value="ECO:0007669"/>
    <property type="project" value="UniProtKB-EC"/>
</dbReference>
<evidence type="ECO:0000256" key="2">
    <source>
        <dbReference type="PIRNR" id="PIRNR006241"/>
    </source>
</evidence>
<dbReference type="PANTHER" id="PTHR43489">
    <property type="entry name" value="ISOMERASE"/>
    <property type="match status" value="1"/>
</dbReference>
<feature type="active site" description="Proton donor/acceptor" evidence="3">
    <location>
        <position position="232"/>
    </location>
</feature>
<name>A0A7W5CF78_9BACL</name>
<dbReference type="InterPro" id="IPR013022">
    <property type="entry name" value="Xyl_isomerase-like_TIM-brl"/>
</dbReference>
<reference evidence="5 6" key="1">
    <citation type="submission" date="2020-08" db="EMBL/GenBank/DDBJ databases">
        <title>Genomic Encyclopedia of Type Strains, Phase III (KMG-III): the genomes of soil and plant-associated and newly described type strains.</title>
        <authorList>
            <person name="Whitman W."/>
        </authorList>
    </citation>
    <scope>NUCLEOTIDE SEQUENCE [LARGE SCALE GENOMIC DNA]</scope>
    <source>
        <strain evidence="5 6">CECT 8234</strain>
    </source>
</reference>
<keyword evidence="5" id="KW-0670">Pyruvate</keyword>